<dbReference type="GO" id="GO:0005509">
    <property type="term" value="F:calcium ion binding"/>
    <property type="evidence" value="ECO:0007669"/>
    <property type="project" value="InterPro"/>
</dbReference>
<feature type="domain" description="EF-hand" evidence="5">
    <location>
        <begin position="129"/>
        <end position="164"/>
    </location>
</feature>
<dbReference type="Proteomes" id="UP000078046">
    <property type="component" value="Unassembled WGS sequence"/>
</dbReference>
<name>A0A177B895_9BILA</name>
<feature type="domain" description="EF-hand" evidence="5">
    <location>
        <begin position="51"/>
        <end position="86"/>
    </location>
</feature>
<comment type="caution">
    <text evidence="6">The sequence shown here is derived from an EMBL/GenBank/DDBJ whole genome shotgun (WGS) entry which is preliminary data.</text>
</comment>
<feature type="domain" description="EF-hand" evidence="5">
    <location>
        <begin position="88"/>
        <end position="123"/>
    </location>
</feature>
<evidence type="ECO:0000256" key="3">
    <source>
        <dbReference type="ARBA" id="ARBA00022837"/>
    </source>
</evidence>
<dbReference type="EMBL" id="LWCA01000229">
    <property type="protein sequence ID" value="OAF69791.1"/>
    <property type="molecule type" value="Genomic_DNA"/>
</dbReference>
<evidence type="ECO:0000256" key="1">
    <source>
        <dbReference type="ARBA" id="ARBA00022723"/>
    </source>
</evidence>
<keyword evidence="7" id="KW-1185">Reference proteome</keyword>
<proteinExistence type="inferred from homology"/>
<comment type="similarity">
    <text evidence="4">Belongs to the calcineurin regulatory subunit family.</text>
</comment>
<dbReference type="Pfam" id="PF13499">
    <property type="entry name" value="EF-hand_7"/>
    <property type="match status" value="2"/>
</dbReference>
<evidence type="ECO:0000256" key="2">
    <source>
        <dbReference type="ARBA" id="ARBA00022737"/>
    </source>
</evidence>
<keyword evidence="1" id="KW-0479">Metal-binding</keyword>
<dbReference type="InterPro" id="IPR002048">
    <property type="entry name" value="EF_hand_dom"/>
</dbReference>
<sequence length="172" mass="19970">MGNEQSMNYLEMNFHLEADEIKRLGKRFRKLDIDNSGTISREEFMSLPNLTQNPILNRVISIFDTDGDGEIDFKEFVQGVSKFGINGGEKEKLKFAFRIYDLNNDGYITNNELFKVLKMMVGNNLQDTQLQQIVDKTIIYADKDGDNKISFDEFYDLIAQMEFHKKMTIRGV</sequence>
<dbReference type="PRINTS" id="PR00450">
    <property type="entry name" value="RECOVERIN"/>
</dbReference>
<evidence type="ECO:0000256" key="4">
    <source>
        <dbReference type="ARBA" id="ARBA00023774"/>
    </source>
</evidence>
<dbReference type="OrthoDB" id="191686at2759"/>
<evidence type="ECO:0000259" key="5">
    <source>
        <dbReference type="PROSITE" id="PS50222"/>
    </source>
</evidence>
<feature type="domain" description="EF-hand" evidence="5">
    <location>
        <begin position="19"/>
        <end position="47"/>
    </location>
</feature>
<keyword evidence="2" id="KW-0677">Repeat</keyword>
<dbReference type="PROSITE" id="PS50222">
    <property type="entry name" value="EF_HAND_2"/>
    <property type="match status" value="4"/>
</dbReference>
<dbReference type="PANTHER" id="PTHR45942">
    <property type="entry name" value="PROTEIN PHOSPATASE 3 REGULATORY SUBUNIT B ALPHA ISOFORM TYPE 1"/>
    <property type="match status" value="1"/>
</dbReference>
<accession>A0A177B895</accession>
<dbReference type="AlphaFoldDB" id="A0A177B895"/>
<reference evidence="6 7" key="1">
    <citation type="submission" date="2016-04" db="EMBL/GenBank/DDBJ databases">
        <title>The genome of Intoshia linei affirms orthonectids as highly simplified spiralians.</title>
        <authorList>
            <person name="Mikhailov K.V."/>
            <person name="Slusarev G.S."/>
            <person name="Nikitin M.A."/>
            <person name="Logacheva M.D."/>
            <person name="Penin A."/>
            <person name="Aleoshin V."/>
            <person name="Panchin Y.V."/>
        </authorList>
    </citation>
    <scope>NUCLEOTIDE SEQUENCE [LARGE SCALE GENOMIC DNA]</scope>
    <source>
        <strain evidence="6">Intl2013</strain>
        <tissue evidence="6">Whole animal</tissue>
    </source>
</reference>
<dbReference type="SMART" id="SM00054">
    <property type="entry name" value="EFh"/>
    <property type="match status" value="4"/>
</dbReference>
<dbReference type="FunFam" id="1.10.238.10:FF:000047">
    <property type="entry name" value="Calcineurin subunit B type 1"/>
    <property type="match status" value="1"/>
</dbReference>
<protein>
    <submittedName>
        <fullName evidence="6">Calcineurin regulatory subunit</fullName>
    </submittedName>
</protein>
<organism evidence="6 7">
    <name type="scientific">Intoshia linei</name>
    <dbReference type="NCBI Taxonomy" id="1819745"/>
    <lineage>
        <taxon>Eukaryota</taxon>
        <taxon>Metazoa</taxon>
        <taxon>Spiralia</taxon>
        <taxon>Lophotrochozoa</taxon>
        <taxon>Mesozoa</taxon>
        <taxon>Orthonectida</taxon>
        <taxon>Rhopaluridae</taxon>
        <taxon>Intoshia</taxon>
    </lineage>
</organism>
<evidence type="ECO:0000313" key="6">
    <source>
        <dbReference type="EMBL" id="OAF69791.1"/>
    </source>
</evidence>
<dbReference type="PROSITE" id="PS00018">
    <property type="entry name" value="EF_HAND_1"/>
    <property type="match status" value="3"/>
</dbReference>
<evidence type="ECO:0000313" key="7">
    <source>
        <dbReference type="Proteomes" id="UP000078046"/>
    </source>
</evidence>
<dbReference type="Gene3D" id="1.10.238.10">
    <property type="entry name" value="EF-hand"/>
    <property type="match status" value="1"/>
</dbReference>
<dbReference type="SUPFAM" id="SSF47473">
    <property type="entry name" value="EF-hand"/>
    <property type="match status" value="1"/>
</dbReference>
<gene>
    <name evidence="6" type="ORF">A3Q56_02450</name>
</gene>
<dbReference type="InterPro" id="IPR011992">
    <property type="entry name" value="EF-hand-dom_pair"/>
</dbReference>
<keyword evidence="3" id="KW-0106">Calcium</keyword>
<dbReference type="InterPro" id="IPR018247">
    <property type="entry name" value="EF_Hand_1_Ca_BS"/>
</dbReference>
<dbReference type="CDD" id="cd00051">
    <property type="entry name" value="EFh"/>
    <property type="match status" value="1"/>
</dbReference>